<dbReference type="GO" id="GO:0007017">
    <property type="term" value="P:microtubule-based process"/>
    <property type="evidence" value="ECO:0007669"/>
    <property type="project" value="TreeGrafter"/>
</dbReference>
<dbReference type="Pfam" id="PF02996">
    <property type="entry name" value="Prefoldin"/>
    <property type="match status" value="1"/>
</dbReference>
<dbReference type="PANTHER" id="PTHR12409">
    <property type="entry name" value="PREFOLDIN SUBUNIT 3"/>
    <property type="match status" value="1"/>
</dbReference>
<dbReference type="GO" id="GO:0005737">
    <property type="term" value="C:cytoplasm"/>
    <property type="evidence" value="ECO:0007669"/>
    <property type="project" value="UniProtKB-ARBA"/>
</dbReference>
<dbReference type="GO" id="GO:0007021">
    <property type="term" value="P:tubulin complex assembly"/>
    <property type="evidence" value="ECO:0007669"/>
    <property type="project" value="TreeGrafter"/>
</dbReference>
<evidence type="ECO:0000256" key="1">
    <source>
        <dbReference type="ARBA" id="ARBA00010048"/>
    </source>
</evidence>
<dbReference type="GO" id="GO:0006457">
    <property type="term" value="P:protein folding"/>
    <property type="evidence" value="ECO:0007669"/>
    <property type="project" value="UniProtKB-UniRule"/>
</dbReference>
<comment type="similarity">
    <text evidence="1 3">Belongs to the prefoldin subunit alpha family.</text>
</comment>
<dbReference type="GO" id="GO:0009409">
    <property type="term" value="P:response to cold"/>
    <property type="evidence" value="ECO:0007669"/>
    <property type="project" value="UniProtKB-ARBA"/>
</dbReference>
<organism evidence="4 5">
    <name type="scientific">Chlamydomonas eustigma</name>
    <dbReference type="NCBI Taxonomy" id="1157962"/>
    <lineage>
        <taxon>Eukaryota</taxon>
        <taxon>Viridiplantae</taxon>
        <taxon>Chlorophyta</taxon>
        <taxon>core chlorophytes</taxon>
        <taxon>Chlorophyceae</taxon>
        <taxon>CS clade</taxon>
        <taxon>Chlamydomonadales</taxon>
        <taxon>Chlamydomonadaceae</taxon>
        <taxon>Chlamydomonas</taxon>
    </lineage>
</organism>
<dbReference type="InterPro" id="IPR004127">
    <property type="entry name" value="Prefoldin_subunit_alpha"/>
</dbReference>
<dbReference type="STRING" id="1157962.A0A250WV32"/>
<dbReference type="Proteomes" id="UP000232323">
    <property type="component" value="Unassembled WGS sequence"/>
</dbReference>
<dbReference type="AlphaFoldDB" id="A0A250WV32"/>
<reference evidence="4 5" key="1">
    <citation type="submission" date="2017-08" db="EMBL/GenBank/DDBJ databases">
        <title>Acidophilic green algal genome provides insights into adaptation to an acidic environment.</title>
        <authorList>
            <person name="Hirooka S."/>
            <person name="Hirose Y."/>
            <person name="Kanesaki Y."/>
            <person name="Higuchi S."/>
            <person name="Fujiwara T."/>
            <person name="Onuma R."/>
            <person name="Era A."/>
            <person name="Ohbayashi R."/>
            <person name="Uzuka A."/>
            <person name="Nozaki H."/>
            <person name="Yoshikawa H."/>
            <person name="Miyagishima S.Y."/>
        </authorList>
    </citation>
    <scope>NUCLEOTIDE SEQUENCE [LARGE SCALE GENOMIC DNA]</scope>
    <source>
        <strain evidence="4 5">NIES-2499</strain>
    </source>
</reference>
<dbReference type="OrthoDB" id="6375174at2759"/>
<dbReference type="PIRSF" id="PIRSF016396">
    <property type="entry name" value="Prefoldin_subunit_3"/>
    <property type="match status" value="1"/>
</dbReference>
<name>A0A250WV32_9CHLO</name>
<dbReference type="EMBL" id="BEGY01000008">
    <property type="protein sequence ID" value="GAX74569.1"/>
    <property type="molecule type" value="Genomic_DNA"/>
</dbReference>
<comment type="function">
    <text evidence="3">Binds specifically to cytosolic chaperonin (c-CPN) and transfers target proteins to it. Binds to nascent polypeptide chain and promotes folding in an environment in which there are many competing pathways for nonnative proteins.</text>
</comment>
<gene>
    <name evidence="4" type="ORF">CEUSTIGMA_g2018.t1</name>
</gene>
<comment type="caution">
    <text evidence="4">The sequence shown here is derived from an EMBL/GenBank/DDBJ whole genome shotgun (WGS) entry which is preliminary data.</text>
</comment>
<dbReference type="GO" id="GO:0015631">
    <property type="term" value="F:tubulin binding"/>
    <property type="evidence" value="ECO:0007669"/>
    <property type="project" value="TreeGrafter"/>
</dbReference>
<dbReference type="PANTHER" id="PTHR12409:SF0">
    <property type="entry name" value="PREFOLDIN SUBUNIT 3"/>
    <property type="match status" value="1"/>
</dbReference>
<proteinExistence type="inferred from homology"/>
<dbReference type="Gene3D" id="1.10.287.370">
    <property type="match status" value="1"/>
</dbReference>
<dbReference type="InterPro" id="IPR016655">
    <property type="entry name" value="PFD3"/>
</dbReference>
<keyword evidence="2 3" id="KW-0143">Chaperone</keyword>
<keyword evidence="5" id="KW-1185">Reference proteome</keyword>
<dbReference type="FunFam" id="1.10.287.370:FF:000001">
    <property type="entry name" value="Prefoldin subunit 3"/>
    <property type="match status" value="1"/>
</dbReference>
<dbReference type="InterPro" id="IPR009053">
    <property type="entry name" value="Prefoldin"/>
</dbReference>
<evidence type="ECO:0000256" key="2">
    <source>
        <dbReference type="ARBA" id="ARBA00023186"/>
    </source>
</evidence>
<dbReference type="SUPFAM" id="SSF46579">
    <property type="entry name" value="Prefoldin"/>
    <property type="match status" value="1"/>
</dbReference>
<accession>A0A250WV32</accession>
<evidence type="ECO:0000256" key="3">
    <source>
        <dbReference type="PIRNR" id="PIRNR016396"/>
    </source>
</evidence>
<evidence type="ECO:0000313" key="5">
    <source>
        <dbReference type="Proteomes" id="UP000232323"/>
    </source>
</evidence>
<sequence length="184" mass="20545">MASSVESSSSAQQAMPVAEFIEDIPAFMTGKNVDKVLNELNEKYKALKLLEQQMMQRKARLMTKLPEIQKALDMVLKLIDGQGMEMTLDFELCPSVYSKAKISDVKSVNLWLGAGVMVEYELEEAKELLETNLATCKANLNTAHADLAFLQEGATTTEVSIARIYNYDVERRRLLKESGQAESS</sequence>
<dbReference type="GO" id="GO:0016272">
    <property type="term" value="C:prefoldin complex"/>
    <property type="evidence" value="ECO:0007669"/>
    <property type="project" value="UniProtKB-UniRule"/>
</dbReference>
<dbReference type="CDD" id="cd23156">
    <property type="entry name" value="Prefoldin_3"/>
    <property type="match status" value="1"/>
</dbReference>
<comment type="subunit">
    <text evidence="3">Heterohexamer of two PFD-alpha type and four PFD-beta type subunits.</text>
</comment>
<evidence type="ECO:0000313" key="4">
    <source>
        <dbReference type="EMBL" id="GAX74569.1"/>
    </source>
</evidence>
<protein>
    <recommendedName>
        <fullName evidence="3">Prefoldin subunit 3</fullName>
    </recommendedName>
</protein>